<dbReference type="InterPro" id="IPR027397">
    <property type="entry name" value="Catenin-bd_sf"/>
</dbReference>
<dbReference type="GO" id="GO:0031424">
    <property type="term" value="P:keratinization"/>
    <property type="evidence" value="ECO:0007669"/>
    <property type="project" value="Ensembl"/>
</dbReference>
<reference evidence="18" key="3">
    <citation type="submission" date="2025-09" db="UniProtKB">
        <authorList>
            <consortium name="Ensembl"/>
        </authorList>
    </citation>
    <scope>IDENTIFICATION</scope>
    <source>
        <strain evidence="18">Thorbecke</strain>
    </source>
</reference>
<dbReference type="GO" id="GO:0010838">
    <property type="term" value="P:positive regulation of keratinocyte proliferation"/>
    <property type="evidence" value="ECO:0007669"/>
    <property type="project" value="Ensembl"/>
</dbReference>
<evidence type="ECO:0000256" key="11">
    <source>
        <dbReference type="ARBA" id="ARBA00023180"/>
    </source>
</evidence>
<dbReference type="FunFam" id="2.60.40.60:FF:000031">
    <property type="entry name" value="Cadherin 3"/>
    <property type="match status" value="1"/>
</dbReference>
<dbReference type="AlphaFoldDB" id="A0A5F9DDS5"/>
<dbReference type="InterPro" id="IPR015919">
    <property type="entry name" value="Cadherin-like_sf"/>
</dbReference>
<dbReference type="GO" id="GO:0045296">
    <property type="term" value="F:cadherin binding"/>
    <property type="evidence" value="ECO:0007669"/>
    <property type="project" value="TreeGrafter"/>
</dbReference>
<keyword evidence="10 16" id="KW-0472">Membrane</keyword>
<dbReference type="GO" id="GO:0007043">
    <property type="term" value="P:cell-cell junction assembly"/>
    <property type="evidence" value="ECO:0007669"/>
    <property type="project" value="TreeGrafter"/>
</dbReference>
<dbReference type="PROSITE" id="PS00232">
    <property type="entry name" value="CADHERIN_1"/>
    <property type="match status" value="2"/>
</dbReference>
<organism evidence="18 19">
    <name type="scientific">Oryctolagus cuniculus</name>
    <name type="common">Rabbit</name>
    <dbReference type="NCBI Taxonomy" id="9986"/>
    <lineage>
        <taxon>Eukaryota</taxon>
        <taxon>Metazoa</taxon>
        <taxon>Chordata</taxon>
        <taxon>Craniata</taxon>
        <taxon>Vertebrata</taxon>
        <taxon>Euteleostomi</taxon>
        <taxon>Mammalia</taxon>
        <taxon>Eutheria</taxon>
        <taxon>Euarchontoglires</taxon>
        <taxon>Glires</taxon>
        <taxon>Lagomorpha</taxon>
        <taxon>Leporidae</taxon>
        <taxon>Oryctolagus</taxon>
    </lineage>
</organism>
<dbReference type="GO" id="GO:0048023">
    <property type="term" value="P:positive regulation of melanin biosynthetic process"/>
    <property type="evidence" value="ECO:0007669"/>
    <property type="project" value="Ensembl"/>
</dbReference>
<dbReference type="InterPro" id="IPR002126">
    <property type="entry name" value="Cadherin-like_dom"/>
</dbReference>
<evidence type="ECO:0000256" key="5">
    <source>
        <dbReference type="ARBA" id="ARBA00022723"/>
    </source>
</evidence>
<dbReference type="SMART" id="SM00112">
    <property type="entry name" value="CA"/>
    <property type="match status" value="4"/>
</dbReference>
<dbReference type="GO" id="GO:0005509">
    <property type="term" value="F:calcium ion binding"/>
    <property type="evidence" value="ECO:0007669"/>
    <property type="project" value="UniProtKB-UniRule"/>
</dbReference>
<evidence type="ECO:0000256" key="7">
    <source>
        <dbReference type="ARBA" id="ARBA00022837"/>
    </source>
</evidence>
<dbReference type="Pfam" id="PF01049">
    <property type="entry name" value="CADH_Y-type_LIR"/>
    <property type="match status" value="1"/>
</dbReference>
<accession>A0A5F9DDS5</accession>
<feature type="compositionally biased region" description="Low complexity" evidence="15">
    <location>
        <begin position="244"/>
        <end position="264"/>
    </location>
</feature>
<keyword evidence="19" id="KW-1185">Reference proteome</keyword>
<name>A0A5F9DDS5_RABIT</name>
<feature type="domain" description="Cadherin" evidence="17">
    <location>
        <begin position="602"/>
        <end position="713"/>
    </location>
</feature>
<gene>
    <name evidence="18" type="primary">CDH3</name>
</gene>
<dbReference type="Ensembl" id="ENSOCUT00000050020.1">
    <property type="protein sequence ID" value="ENSOCUP00000043471.1"/>
    <property type="gene ID" value="ENSOCUG00000029153.2"/>
</dbReference>
<dbReference type="EMBL" id="AAGW02067949">
    <property type="status" value="NOT_ANNOTATED_CDS"/>
    <property type="molecule type" value="Genomic_DNA"/>
</dbReference>
<dbReference type="EMBL" id="AAGW02067951">
    <property type="status" value="NOT_ANNOTATED_CDS"/>
    <property type="molecule type" value="Genomic_DNA"/>
</dbReference>
<dbReference type="GO" id="GO:0007156">
    <property type="term" value="P:homophilic cell adhesion via plasma membrane adhesion molecules"/>
    <property type="evidence" value="ECO:0007669"/>
    <property type="project" value="InterPro"/>
</dbReference>
<dbReference type="FunFam" id="2.60.40.60:FF:000019">
    <property type="entry name" value="Cadherin 2"/>
    <property type="match status" value="1"/>
</dbReference>
<feature type="transmembrane region" description="Helical" evidence="16">
    <location>
        <begin position="64"/>
        <end position="84"/>
    </location>
</feature>
<keyword evidence="9 16" id="KW-1133">Transmembrane helix</keyword>
<feature type="domain" description="Cadherin" evidence="17">
    <location>
        <begin position="714"/>
        <end position="821"/>
    </location>
</feature>
<dbReference type="FunCoup" id="A0A5F9DDS5">
    <property type="interactions" value="26"/>
</dbReference>
<dbReference type="FunFam" id="2.60.40.60:FF:000022">
    <property type="entry name" value="Cadherin 2"/>
    <property type="match status" value="1"/>
</dbReference>
<feature type="domain" description="Cadherin" evidence="17">
    <location>
        <begin position="381"/>
        <end position="488"/>
    </location>
</feature>
<dbReference type="PANTHER" id="PTHR24027:SF446">
    <property type="entry name" value="CADHERIN-3"/>
    <property type="match status" value="1"/>
</dbReference>
<keyword evidence="4 13" id="KW-0812">Transmembrane</keyword>
<keyword evidence="11" id="KW-0325">Glycoprotein</keyword>
<feature type="region of interest" description="Disordered" evidence="15">
    <location>
        <begin position="279"/>
        <end position="367"/>
    </location>
</feature>
<comment type="subcellular location">
    <subcellularLocation>
        <location evidence="1 13">Cell membrane</location>
        <topology evidence="1 13">Single-pass type I membrane protein</topology>
    </subcellularLocation>
</comment>
<evidence type="ECO:0000256" key="4">
    <source>
        <dbReference type="ARBA" id="ARBA00022692"/>
    </source>
</evidence>
<dbReference type="GO" id="GO:0051796">
    <property type="term" value="P:negative regulation of timing of catagen"/>
    <property type="evidence" value="ECO:0007669"/>
    <property type="project" value="Ensembl"/>
</dbReference>
<evidence type="ECO:0000256" key="1">
    <source>
        <dbReference type="ARBA" id="ARBA00004251"/>
    </source>
</evidence>
<keyword evidence="7 12" id="KW-0106">Calcium</keyword>
<dbReference type="CDD" id="cd11304">
    <property type="entry name" value="Cadherin_repeat"/>
    <property type="match status" value="3"/>
</dbReference>
<dbReference type="GO" id="GO:0034332">
    <property type="term" value="P:adherens junction organization"/>
    <property type="evidence" value="ECO:0007669"/>
    <property type="project" value="TreeGrafter"/>
</dbReference>
<dbReference type="EMBL" id="AAGW02067948">
    <property type="status" value="NOT_ANNOTATED_CDS"/>
    <property type="molecule type" value="Genomic_DNA"/>
</dbReference>
<dbReference type="STRING" id="9986.ENSOCUP00000043471"/>
<dbReference type="GO" id="GO:0090263">
    <property type="term" value="P:positive regulation of canonical Wnt signaling pathway"/>
    <property type="evidence" value="ECO:0007669"/>
    <property type="project" value="Ensembl"/>
</dbReference>
<dbReference type="GO" id="GO:0005737">
    <property type="term" value="C:cytoplasm"/>
    <property type="evidence" value="ECO:0007669"/>
    <property type="project" value="TreeGrafter"/>
</dbReference>
<dbReference type="GO" id="GO:0016339">
    <property type="term" value="P:calcium-dependent cell-cell adhesion via plasma membrane cell adhesion molecules"/>
    <property type="evidence" value="ECO:0007669"/>
    <property type="project" value="TreeGrafter"/>
</dbReference>
<keyword evidence="2" id="KW-1003">Cell membrane</keyword>
<proteinExistence type="predicted"/>
<evidence type="ECO:0000256" key="14">
    <source>
        <dbReference type="RuleBase" id="RU004357"/>
    </source>
</evidence>
<feature type="region of interest" description="Disordered" evidence="15">
    <location>
        <begin position="194"/>
        <end position="264"/>
    </location>
</feature>
<evidence type="ECO:0000256" key="10">
    <source>
        <dbReference type="ARBA" id="ARBA00023136"/>
    </source>
</evidence>
<dbReference type="GO" id="GO:0000902">
    <property type="term" value="P:cell morphogenesis"/>
    <property type="evidence" value="ECO:0007669"/>
    <property type="project" value="TreeGrafter"/>
</dbReference>
<evidence type="ECO:0000313" key="18">
    <source>
        <dbReference type="Ensembl" id="ENSOCUP00000043471.1"/>
    </source>
</evidence>
<dbReference type="Pfam" id="PF00028">
    <property type="entry name" value="Cadherin"/>
    <property type="match status" value="4"/>
</dbReference>
<evidence type="ECO:0000256" key="8">
    <source>
        <dbReference type="ARBA" id="ARBA00022889"/>
    </source>
</evidence>
<dbReference type="GO" id="GO:0016342">
    <property type="term" value="C:catenin complex"/>
    <property type="evidence" value="ECO:0007669"/>
    <property type="project" value="TreeGrafter"/>
</dbReference>
<comment type="function">
    <text evidence="14">Cadherins are calcium-dependent cell adhesion proteins.</text>
</comment>
<keyword evidence="3" id="KW-0165">Cleavage on pair of basic residues</keyword>
<dbReference type="SMR" id="A0A5F9DDS5"/>
<evidence type="ECO:0000256" key="16">
    <source>
        <dbReference type="SAM" id="Phobius"/>
    </source>
</evidence>
<dbReference type="GO" id="GO:0022405">
    <property type="term" value="P:hair cycle process"/>
    <property type="evidence" value="ECO:0007669"/>
    <property type="project" value="Ensembl"/>
</dbReference>
<feature type="region of interest" description="Disordered" evidence="15">
    <location>
        <begin position="118"/>
        <end position="173"/>
    </location>
</feature>
<dbReference type="Proteomes" id="UP000001811">
    <property type="component" value="Chromosome 5"/>
</dbReference>
<feature type="domain" description="Cadherin" evidence="17">
    <location>
        <begin position="489"/>
        <end position="601"/>
    </location>
</feature>
<evidence type="ECO:0000313" key="19">
    <source>
        <dbReference type="Proteomes" id="UP000001811"/>
    </source>
</evidence>
<dbReference type="EMBL" id="AAGW02067950">
    <property type="status" value="NOT_ANNOTATED_CDS"/>
    <property type="molecule type" value="Genomic_DNA"/>
</dbReference>
<reference evidence="18" key="2">
    <citation type="submission" date="2025-08" db="UniProtKB">
        <authorList>
            <consortium name="Ensembl"/>
        </authorList>
    </citation>
    <scope>IDENTIFICATION</scope>
    <source>
        <strain evidence="18">Thorbecke</strain>
    </source>
</reference>
<dbReference type="GO" id="GO:0044331">
    <property type="term" value="P:cell-cell adhesion mediated by cadherin"/>
    <property type="evidence" value="ECO:0007669"/>
    <property type="project" value="TreeGrafter"/>
</dbReference>
<dbReference type="GO" id="GO:0043568">
    <property type="term" value="P:positive regulation of insulin-like growth factor receptor signaling pathway"/>
    <property type="evidence" value="ECO:0007669"/>
    <property type="project" value="Ensembl"/>
</dbReference>
<keyword evidence="6" id="KW-0677">Repeat</keyword>
<dbReference type="PRINTS" id="PR00205">
    <property type="entry name" value="CADHERIN"/>
</dbReference>
<evidence type="ECO:0000256" key="9">
    <source>
        <dbReference type="ARBA" id="ARBA00022989"/>
    </source>
</evidence>
<feature type="region of interest" description="Disordered" evidence="15">
    <location>
        <begin position="1"/>
        <end position="24"/>
    </location>
</feature>
<evidence type="ECO:0000256" key="3">
    <source>
        <dbReference type="ARBA" id="ARBA00022685"/>
    </source>
</evidence>
<dbReference type="SUPFAM" id="SSF49313">
    <property type="entry name" value="Cadherin-like"/>
    <property type="match status" value="5"/>
</dbReference>
<feature type="transmembrane region" description="Helical" evidence="16">
    <location>
        <begin position="928"/>
        <end position="950"/>
    </location>
</feature>
<dbReference type="Gene3D" id="4.10.900.10">
    <property type="entry name" value="TCF3-CBD (Catenin binding domain)"/>
    <property type="match status" value="1"/>
</dbReference>
<dbReference type="PANTHER" id="PTHR24027">
    <property type="entry name" value="CADHERIN-23"/>
    <property type="match status" value="1"/>
</dbReference>
<evidence type="ECO:0000256" key="2">
    <source>
        <dbReference type="ARBA" id="ARBA00022475"/>
    </source>
</evidence>
<dbReference type="InterPro" id="IPR039808">
    <property type="entry name" value="Cadherin"/>
</dbReference>
<dbReference type="GeneTree" id="ENSGT00940000154848"/>
<dbReference type="InParanoid" id="A0A5F9DDS5"/>
<dbReference type="FunFam" id="2.60.40.60:FF:000011">
    <property type="entry name" value="Cadherin 1"/>
    <property type="match status" value="1"/>
</dbReference>
<evidence type="ECO:0000256" key="12">
    <source>
        <dbReference type="PROSITE-ProRule" id="PRU00043"/>
    </source>
</evidence>
<dbReference type="GO" id="GO:0016477">
    <property type="term" value="P:cell migration"/>
    <property type="evidence" value="ECO:0007669"/>
    <property type="project" value="TreeGrafter"/>
</dbReference>
<dbReference type="GO" id="GO:0030512">
    <property type="term" value="P:negative regulation of transforming growth factor beta receptor signaling pathway"/>
    <property type="evidence" value="ECO:0007669"/>
    <property type="project" value="Ensembl"/>
</dbReference>
<dbReference type="GO" id="GO:1902910">
    <property type="term" value="P:positive regulation of melanosome transport"/>
    <property type="evidence" value="ECO:0007669"/>
    <property type="project" value="Ensembl"/>
</dbReference>
<protein>
    <submittedName>
        <fullName evidence="18">Cadherin 3</fullName>
    </submittedName>
</protein>
<dbReference type="EMBL" id="AAGW02067952">
    <property type="status" value="NOT_ANNOTATED_CDS"/>
    <property type="molecule type" value="Genomic_DNA"/>
</dbReference>
<feature type="compositionally biased region" description="Polar residues" evidence="15">
    <location>
        <begin position="304"/>
        <end position="316"/>
    </location>
</feature>
<evidence type="ECO:0000256" key="15">
    <source>
        <dbReference type="SAM" id="MobiDB-lite"/>
    </source>
</evidence>
<dbReference type="Bgee" id="ENSOCUG00000029153">
    <property type="expression patterns" value="Expressed in skin of back and 10 other cell types or tissues"/>
</dbReference>
<dbReference type="GO" id="GO:0010628">
    <property type="term" value="P:positive regulation of gene expression"/>
    <property type="evidence" value="ECO:0007669"/>
    <property type="project" value="Ensembl"/>
</dbReference>
<dbReference type="FunFam" id="4.10.900.10:FF:000001">
    <property type="entry name" value="Cadherin 2"/>
    <property type="match status" value="1"/>
</dbReference>
<dbReference type="Gene3D" id="2.60.40.60">
    <property type="entry name" value="Cadherins"/>
    <property type="match status" value="5"/>
</dbReference>
<dbReference type="InterPro" id="IPR020894">
    <property type="entry name" value="Cadherin_CS"/>
</dbReference>
<dbReference type="InterPro" id="IPR000233">
    <property type="entry name" value="Cadherin_Y-type_LIR"/>
</dbReference>
<sequence>MRGRQGRNPSYGFVSQEGHSRAVPQGDSRKAAYLDYIRYLRPAKTAAALTLLLFTFYNRFENVFIIYLGAGVVEIMGLITINSAPHPLAPLRLQTLYSQAPSVRCGTEVTALQRVVSGSAARSPGPSLPGCNPRYSARAGRRGERGPGQRPLQPGVRGGGTPTSIPALANGRLGGDEWGTSGFRRLQILAPPLFPRGSRKARKHSSSFGGVGEKRSRTQNLRDGLSLLPEATPEEPGEARRAPGRAAAARRCGTTPAAAPPARGRGLVALDQSAPTCAHLASSRWPGRAARLRGAPKPQRCTAPPSQQPCHPSLSSHGARRWTSRDPPSPPPVVFEGCPGQESALPSAENYFSGQNGGTGQEKKALKFSPSKRILRRHKREWVIPPISVSENGKGPFPQRLNQLKSNKDRGTKIFYSITGPGADSPPEGVFTIEKETGWLLLNKPLDREKIAKYELFGHAVSENGASVEEPMNISIIVTDQNDHKPKFTQDVFRGSVLEGVVPGTPVMQVTATDEDDAINTYNGVVAYFMHSQEPKDPHDRMFTIHRSTGTISVVSSGLDREKVPEYRLTIQATDMDGDGSATTAMAIVEILDANDNAPTFDPEKYEARVPENTVGQEIQRLTVTDLDGPDSPAWRATYRIVGGDDGDHFTITTDPESNQGVLTTKRGLDFETKAQHTLYVEVTNEVPFVVRLPTSTATVVVHVEDVNEAPVFVPPSKVIDVQEGISVGETVCVYTAQDPDKEEQKISYHILRDPAGWLAMDADSGQVTAAGVLDREDERFVRNNIYEVTVLATDDGSPSTTGTGTLLLTLTDVNDHGPVPEPHQITICNQSPVPQVLNITDKDLSPHSSPFQARLSHDSDIYWTAEVHEKGDTVALSLRKFLKQDTYDVYLSLSDHGDREELTVIRATVCDCRGHVDTCPEGWNAGFVLPVLGAVLALLLLLLVLLLLVRRKRKVKEPLLLPEDDTRDNVFYYGEEGGGEEDQDYDITQLHRGLEARPEVVLRNDVAPTFIPTPMYRPRPANPDEIGNFIVENLKAANTDPTAPPYDSLLVFDYEGSGSDAASLSSLTSSASDQDQDYDYLSEWGSRFKKLADMYGGGQDD</sequence>
<keyword evidence="8 13" id="KW-0130">Cell adhesion</keyword>
<evidence type="ECO:0000256" key="6">
    <source>
        <dbReference type="ARBA" id="ARBA00022737"/>
    </source>
</evidence>
<evidence type="ECO:0000256" key="13">
    <source>
        <dbReference type="RuleBase" id="RU003318"/>
    </source>
</evidence>
<reference evidence="18 19" key="1">
    <citation type="journal article" date="2011" name="Nature">
        <title>A high-resolution map of human evolutionary constraint using 29 mammals.</title>
        <authorList>
            <person name="Lindblad-Toh K."/>
            <person name="Garber M."/>
            <person name="Zuk O."/>
            <person name="Lin M.F."/>
            <person name="Parker B.J."/>
            <person name="Washietl S."/>
            <person name="Kheradpour P."/>
            <person name="Ernst J."/>
            <person name="Jordan G."/>
            <person name="Mauceli E."/>
            <person name="Ward L.D."/>
            <person name="Lowe C.B."/>
            <person name="Holloway A.K."/>
            <person name="Clamp M."/>
            <person name="Gnerre S."/>
            <person name="Alfoldi J."/>
            <person name="Beal K."/>
            <person name="Chang J."/>
            <person name="Clawson H."/>
            <person name="Cuff J."/>
            <person name="Di Palma F."/>
            <person name="Fitzgerald S."/>
            <person name="Flicek P."/>
            <person name="Guttman M."/>
            <person name="Hubisz M.J."/>
            <person name="Jaffe D.B."/>
            <person name="Jungreis I."/>
            <person name="Kent W.J."/>
            <person name="Kostka D."/>
            <person name="Lara M."/>
            <person name="Martins A.L."/>
            <person name="Massingham T."/>
            <person name="Moltke I."/>
            <person name="Raney B.J."/>
            <person name="Rasmussen M.D."/>
            <person name="Robinson J."/>
            <person name="Stark A."/>
            <person name="Vilella A.J."/>
            <person name="Wen J."/>
            <person name="Xie X."/>
            <person name="Zody M.C."/>
            <person name="Baldwin J."/>
            <person name="Bloom T."/>
            <person name="Chin C.W."/>
            <person name="Heiman D."/>
            <person name="Nicol R."/>
            <person name="Nusbaum C."/>
            <person name="Young S."/>
            <person name="Wilkinson J."/>
            <person name="Worley K.C."/>
            <person name="Kovar C.L."/>
            <person name="Muzny D.M."/>
            <person name="Gibbs R.A."/>
            <person name="Cree A."/>
            <person name="Dihn H.H."/>
            <person name="Fowler G."/>
            <person name="Jhangiani S."/>
            <person name="Joshi V."/>
            <person name="Lee S."/>
            <person name="Lewis L.R."/>
            <person name="Nazareth L.V."/>
            <person name="Okwuonu G."/>
            <person name="Santibanez J."/>
            <person name="Warren W.C."/>
            <person name="Mardis E.R."/>
            <person name="Weinstock G.M."/>
            <person name="Wilson R.K."/>
            <person name="Delehaunty K."/>
            <person name="Dooling D."/>
            <person name="Fronik C."/>
            <person name="Fulton L."/>
            <person name="Fulton B."/>
            <person name="Graves T."/>
            <person name="Minx P."/>
            <person name="Sodergren E."/>
            <person name="Birney E."/>
            <person name="Margulies E.H."/>
            <person name="Herrero J."/>
            <person name="Green E.D."/>
            <person name="Haussler D."/>
            <person name="Siepel A."/>
            <person name="Goldman N."/>
            <person name="Pollard K.S."/>
            <person name="Pedersen J.S."/>
            <person name="Lander E.S."/>
            <person name="Kellis M."/>
        </authorList>
    </citation>
    <scope>NUCLEOTIDE SEQUENCE [LARGE SCALE GENOMIC DNA]</scope>
    <source>
        <strain evidence="18 19">Thorbecke inbred</strain>
    </source>
</reference>
<dbReference type="GO" id="GO:0005912">
    <property type="term" value="C:adherens junction"/>
    <property type="evidence" value="ECO:0007669"/>
    <property type="project" value="Ensembl"/>
</dbReference>
<dbReference type="FunFam" id="2.60.40.60:FF:000027">
    <property type="entry name" value="Cadherin 2"/>
    <property type="match status" value="1"/>
</dbReference>
<dbReference type="GO" id="GO:0008013">
    <property type="term" value="F:beta-catenin binding"/>
    <property type="evidence" value="ECO:0007669"/>
    <property type="project" value="TreeGrafter"/>
</dbReference>
<dbReference type="GO" id="GO:0001895">
    <property type="term" value="P:retina homeostasis"/>
    <property type="evidence" value="ECO:0007669"/>
    <property type="project" value="Ensembl"/>
</dbReference>
<keyword evidence="5" id="KW-0479">Metal-binding</keyword>
<dbReference type="PROSITE" id="PS50268">
    <property type="entry name" value="CADHERIN_2"/>
    <property type="match status" value="4"/>
</dbReference>
<evidence type="ECO:0000259" key="17">
    <source>
        <dbReference type="PROSITE" id="PS50268"/>
    </source>
</evidence>